<dbReference type="CDD" id="cd00009">
    <property type="entry name" value="AAA"/>
    <property type="match status" value="1"/>
</dbReference>
<sequence>MRHKGRRTSMAADENTLETRRSRLARNAAAEERSEEATDEPRIRGLFAFEAVVPEEDDLEAVASMVRVLNDLRQLRLACRWFEECEDGIAVSVAGEVKVGFPEFTTRGGVRVAALQEHLEQAFGCVRGLRGIEPSLANRDDLALANLLAGPLSRAAKPIERRPLQDGAPAPRSAASLLDDLVGMEDVKRRLRDMAKFAAVKASRPEATPPMLHACFRGAPGTGKTTAARIYARMLSEAGALRKPDCFVEVDRADLVGEYVGHTAPKVRSVLKRARGGVLYIDEAYQLASSDGSPRDFGKEALSALVKGMEDERADVVVILSGYTKPMDDMISVNPGLRSRIGFYLDFPNYSGAELAQVVCRLAHAEGLDVRDGACEALEAALDKAAAHAGEEFGNARFARTVFERCEMRIAVDGLPSAITAEVVEAVFADDDIAACVRGTSKVRVGFCAPAA</sequence>
<comment type="similarity">
    <text evidence="1">Belongs to the CbxX/CfxQ family.</text>
</comment>
<evidence type="ECO:0000256" key="2">
    <source>
        <dbReference type="ARBA" id="ARBA00022741"/>
    </source>
</evidence>
<evidence type="ECO:0000256" key="1">
    <source>
        <dbReference type="ARBA" id="ARBA00010378"/>
    </source>
</evidence>
<feature type="domain" description="AAA+ ATPase" evidence="5">
    <location>
        <begin position="210"/>
        <end position="347"/>
    </location>
</feature>
<dbReference type="Pfam" id="PF17866">
    <property type="entry name" value="AAA_lid_6"/>
    <property type="match status" value="1"/>
</dbReference>
<dbReference type="InterPro" id="IPR041627">
    <property type="entry name" value="AAA_lid_6"/>
</dbReference>
<dbReference type="InterPro" id="IPR003959">
    <property type="entry name" value="ATPase_AAA_core"/>
</dbReference>
<dbReference type="Gene3D" id="1.10.8.60">
    <property type="match status" value="1"/>
</dbReference>
<name>A0A3N0AW87_9ACTN</name>
<dbReference type="AlphaFoldDB" id="A0A3N0AW87"/>
<proteinExistence type="inferred from homology"/>
<accession>A0A3N0AW87</accession>
<dbReference type="GO" id="GO:0016887">
    <property type="term" value="F:ATP hydrolysis activity"/>
    <property type="evidence" value="ECO:0007669"/>
    <property type="project" value="InterPro"/>
</dbReference>
<dbReference type="Gene3D" id="3.40.50.300">
    <property type="entry name" value="P-loop containing nucleotide triphosphate hydrolases"/>
    <property type="match status" value="1"/>
</dbReference>
<dbReference type="SMART" id="SM00382">
    <property type="entry name" value="AAA"/>
    <property type="match status" value="1"/>
</dbReference>
<protein>
    <recommendedName>
        <fullName evidence="5">AAA+ ATPase domain-containing protein</fullName>
    </recommendedName>
</protein>
<dbReference type="PANTHER" id="PTHR43392">
    <property type="entry name" value="AAA-TYPE ATPASE FAMILY PROTEIN / ANKYRIN REPEAT FAMILY PROTEIN"/>
    <property type="match status" value="1"/>
</dbReference>
<dbReference type="EMBL" id="QIBX01000013">
    <property type="protein sequence ID" value="RNL39142.1"/>
    <property type="molecule type" value="Genomic_DNA"/>
</dbReference>
<dbReference type="InterPro" id="IPR027417">
    <property type="entry name" value="P-loop_NTPase"/>
</dbReference>
<evidence type="ECO:0000256" key="4">
    <source>
        <dbReference type="SAM" id="MobiDB-lite"/>
    </source>
</evidence>
<feature type="compositionally biased region" description="Basic and acidic residues" evidence="4">
    <location>
        <begin position="29"/>
        <end position="39"/>
    </location>
</feature>
<dbReference type="FunFam" id="3.40.50.300:FF:000216">
    <property type="entry name" value="Type VII secretion ATPase EccA"/>
    <property type="match status" value="1"/>
</dbReference>
<dbReference type="GO" id="GO:0005524">
    <property type="term" value="F:ATP binding"/>
    <property type="evidence" value="ECO:0007669"/>
    <property type="project" value="UniProtKB-KW"/>
</dbReference>
<dbReference type="PRINTS" id="PR00819">
    <property type="entry name" value="CBXCFQXSUPER"/>
</dbReference>
<dbReference type="Proteomes" id="UP000269591">
    <property type="component" value="Unassembled WGS sequence"/>
</dbReference>
<feature type="region of interest" description="Disordered" evidence="4">
    <location>
        <begin position="1"/>
        <end position="39"/>
    </location>
</feature>
<dbReference type="Pfam" id="PF00004">
    <property type="entry name" value="AAA"/>
    <property type="match status" value="1"/>
</dbReference>
<evidence type="ECO:0000259" key="5">
    <source>
        <dbReference type="SMART" id="SM00382"/>
    </source>
</evidence>
<keyword evidence="2" id="KW-0547">Nucleotide-binding</keyword>
<dbReference type="InterPro" id="IPR000641">
    <property type="entry name" value="CbxX/CfxQ"/>
</dbReference>
<dbReference type="InterPro" id="IPR003593">
    <property type="entry name" value="AAA+_ATPase"/>
</dbReference>
<keyword evidence="3" id="KW-0067">ATP-binding</keyword>
<evidence type="ECO:0000256" key="3">
    <source>
        <dbReference type="ARBA" id="ARBA00022840"/>
    </source>
</evidence>
<comment type="caution">
    <text evidence="6">The sequence shown here is derived from an EMBL/GenBank/DDBJ whole genome shotgun (WGS) entry which is preliminary data.</text>
</comment>
<evidence type="ECO:0000313" key="7">
    <source>
        <dbReference type="Proteomes" id="UP000269591"/>
    </source>
</evidence>
<evidence type="ECO:0000313" key="6">
    <source>
        <dbReference type="EMBL" id="RNL39142.1"/>
    </source>
</evidence>
<organism evidence="6 7">
    <name type="scientific">Slackia equolifaciens</name>
    <dbReference type="NCBI Taxonomy" id="498718"/>
    <lineage>
        <taxon>Bacteria</taxon>
        <taxon>Bacillati</taxon>
        <taxon>Actinomycetota</taxon>
        <taxon>Coriobacteriia</taxon>
        <taxon>Eggerthellales</taxon>
        <taxon>Eggerthellaceae</taxon>
        <taxon>Slackia</taxon>
    </lineage>
</organism>
<dbReference type="InterPro" id="IPR050773">
    <property type="entry name" value="CbxX/CfxQ_RuBisCO_ESX"/>
</dbReference>
<reference evidence="7" key="1">
    <citation type="submission" date="2018-05" db="EMBL/GenBank/DDBJ databases">
        <title>Genome Sequencing of selected type strains of the family Eggerthellaceae.</title>
        <authorList>
            <person name="Danylec N."/>
            <person name="Stoll D.A."/>
            <person name="Doetsch A."/>
            <person name="Huch M."/>
        </authorList>
    </citation>
    <scope>NUCLEOTIDE SEQUENCE [LARGE SCALE GENOMIC DNA]</scope>
    <source>
        <strain evidence="7">DSM 24851</strain>
    </source>
</reference>
<gene>
    <name evidence="6" type="ORF">DMP06_07630</name>
</gene>
<keyword evidence="7" id="KW-1185">Reference proteome</keyword>
<dbReference type="SUPFAM" id="SSF52540">
    <property type="entry name" value="P-loop containing nucleoside triphosphate hydrolases"/>
    <property type="match status" value="1"/>
</dbReference>
<dbReference type="PANTHER" id="PTHR43392:SF2">
    <property type="entry name" value="AAA-TYPE ATPASE FAMILY PROTEIN _ ANKYRIN REPEAT FAMILY PROTEIN"/>
    <property type="match status" value="1"/>
</dbReference>